<sequence length="112" mass="12884">SADQHVMSNVARVLKKRNLFFVDSRTTAETVAESTMEVYKVPTTRRNIFLDNEDDEGYIHAQLIKLVEKSEEWGAAVGIGHVKPKTLKILKKHIPELQKKGYKFEFVSKMLH</sequence>
<reference evidence="1" key="1">
    <citation type="submission" date="2018-05" db="EMBL/GenBank/DDBJ databases">
        <authorList>
            <person name="Lanie J.A."/>
            <person name="Ng W.-L."/>
            <person name="Kazmierczak K.M."/>
            <person name="Andrzejewski T.M."/>
            <person name="Davidsen T.M."/>
            <person name="Wayne K.J."/>
            <person name="Tettelin H."/>
            <person name="Glass J.I."/>
            <person name="Rusch D."/>
            <person name="Podicherti R."/>
            <person name="Tsui H.-C.T."/>
            <person name="Winkler M.E."/>
        </authorList>
    </citation>
    <scope>NUCLEOTIDE SEQUENCE</scope>
</reference>
<dbReference type="PANTHER" id="PTHR30105:SF2">
    <property type="entry name" value="DIVERGENT POLYSACCHARIDE DEACETYLASE SUPERFAMILY"/>
    <property type="match status" value="1"/>
</dbReference>
<dbReference type="InterPro" id="IPR006837">
    <property type="entry name" value="Divergent_DAC"/>
</dbReference>
<feature type="non-terminal residue" evidence="1">
    <location>
        <position position="1"/>
    </location>
</feature>
<gene>
    <name evidence="1" type="ORF">METZ01_LOCUS267417</name>
</gene>
<name>A0A382JTK0_9ZZZZ</name>
<dbReference type="Pfam" id="PF04748">
    <property type="entry name" value="Polysacc_deac_2"/>
    <property type="match status" value="1"/>
</dbReference>
<proteinExistence type="predicted"/>
<evidence type="ECO:0000313" key="1">
    <source>
        <dbReference type="EMBL" id="SVC14563.1"/>
    </source>
</evidence>
<dbReference type="PANTHER" id="PTHR30105">
    <property type="entry name" value="UNCHARACTERIZED YIBQ-RELATED"/>
    <property type="match status" value="1"/>
</dbReference>
<dbReference type="EMBL" id="UINC01075913">
    <property type="protein sequence ID" value="SVC14563.1"/>
    <property type="molecule type" value="Genomic_DNA"/>
</dbReference>
<dbReference type="InterPro" id="IPR011330">
    <property type="entry name" value="Glyco_hydro/deAcase_b/a-brl"/>
</dbReference>
<protein>
    <recommendedName>
        <fullName evidence="2">Divergent polysaccharide deacetylase family protein</fullName>
    </recommendedName>
</protein>
<dbReference type="AlphaFoldDB" id="A0A382JTK0"/>
<dbReference type="GO" id="GO:0005975">
    <property type="term" value="P:carbohydrate metabolic process"/>
    <property type="evidence" value="ECO:0007669"/>
    <property type="project" value="InterPro"/>
</dbReference>
<evidence type="ECO:0008006" key="2">
    <source>
        <dbReference type="Google" id="ProtNLM"/>
    </source>
</evidence>
<dbReference type="Gene3D" id="3.20.20.370">
    <property type="entry name" value="Glycoside hydrolase/deacetylase"/>
    <property type="match status" value="1"/>
</dbReference>
<dbReference type="CDD" id="cd10936">
    <property type="entry name" value="CE4_DAC2"/>
    <property type="match status" value="1"/>
</dbReference>
<organism evidence="1">
    <name type="scientific">marine metagenome</name>
    <dbReference type="NCBI Taxonomy" id="408172"/>
    <lineage>
        <taxon>unclassified sequences</taxon>
        <taxon>metagenomes</taxon>
        <taxon>ecological metagenomes</taxon>
    </lineage>
</organism>
<dbReference type="SUPFAM" id="SSF88713">
    <property type="entry name" value="Glycoside hydrolase/deacetylase"/>
    <property type="match status" value="1"/>
</dbReference>
<accession>A0A382JTK0</accession>